<dbReference type="UniPathway" id="UPA00139">
    <property type="reaction ID" value="UER00338"/>
</dbReference>
<dbReference type="InterPro" id="IPR004838">
    <property type="entry name" value="NHTrfase_class1_PyrdxlP-BS"/>
</dbReference>
<evidence type="ECO:0000256" key="3">
    <source>
        <dbReference type="ARBA" id="ARBA00007441"/>
    </source>
</evidence>
<comment type="similarity">
    <text evidence="3 14">Belongs to the class-I pyridoxal-phosphate-dependent aminotransferase family.</text>
</comment>
<dbReference type="Gramene" id="EME26767">
    <property type="protein sequence ID" value="EME26767"/>
    <property type="gene ID" value="Gasu_56640"/>
</dbReference>
<dbReference type="InterPro" id="IPR015421">
    <property type="entry name" value="PyrdxlP-dep_Trfase_major"/>
</dbReference>
<sequence>METVEKGQPFPCIEASSASLRTSNPIREVVDRIDTSQMNKSKPMIPLSIGDPTVFGNLNACEETIQAVVEVTKSCQANGYPKAVGMIEARTAIAKEFTVPNCSLTPADVILTSGCSHALQLCLEVLLEPGKNILIPNPGFPLYKTICDYIGAETRGYKLSPERGWQIDLKHLRALIDSNTRAILINNPSNPCGAVYPKSHLCEILKVAEEAKLPIIADEIYHQIVFPGNESIPIASLTNVVPVLSVGGLAKRFLVPGWRLGWIIVYDHHNVFSQVREGLERLSTLIMGANSLIQAALPKIIQNVPTSWHLSVLRNLHMQANYSYERLSHMNGLEPVMPQGSMYIMVGIQIEKSRDIKNDIDFCQKLLNEESVFVLPGQCFGASNYFRIVFCAPMDKLAEVGVLQDVMKLYLLIGYLRLFFQAYNRMSDFCRRHMRS</sequence>
<dbReference type="Gene3D" id="3.40.640.10">
    <property type="entry name" value="Type I PLP-dependent aspartate aminotransferase-like (Major domain)"/>
    <property type="match status" value="1"/>
</dbReference>
<dbReference type="EMBL" id="KB454543">
    <property type="protein sequence ID" value="EME26767.1"/>
    <property type="molecule type" value="Genomic_DNA"/>
</dbReference>
<evidence type="ECO:0000256" key="5">
    <source>
        <dbReference type="ARBA" id="ARBA00012749"/>
    </source>
</evidence>
<evidence type="ECO:0000313" key="18">
    <source>
        <dbReference type="Proteomes" id="UP000030680"/>
    </source>
</evidence>
<comment type="catalytic activity">
    <reaction evidence="13">
        <text>L-tyrosine + 2-oxoglutarate = 3-(4-hydroxyphenyl)pyruvate + L-glutamate</text>
        <dbReference type="Rhea" id="RHEA:15093"/>
        <dbReference type="ChEBI" id="CHEBI:16810"/>
        <dbReference type="ChEBI" id="CHEBI:29985"/>
        <dbReference type="ChEBI" id="CHEBI:36242"/>
        <dbReference type="ChEBI" id="CHEBI:58315"/>
        <dbReference type="EC" id="2.6.1.5"/>
    </reaction>
</comment>
<evidence type="ECO:0000256" key="9">
    <source>
        <dbReference type="ARBA" id="ARBA00022878"/>
    </source>
</evidence>
<evidence type="ECO:0000256" key="1">
    <source>
        <dbReference type="ARBA" id="ARBA00001933"/>
    </source>
</evidence>
<keyword evidence="9" id="KW-0828">Tyrosine catabolism</keyword>
<evidence type="ECO:0000256" key="6">
    <source>
        <dbReference type="ARBA" id="ARBA00015959"/>
    </source>
</evidence>
<dbReference type="GO" id="GO:0006572">
    <property type="term" value="P:L-tyrosine catabolic process"/>
    <property type="evidence" value="ECO:0007669"/>
    <property type="project" value="UniProtKB-KW"/>
</dbReference>
<keyword evidence="10 14" id="KW-0663">Pyridoxal phosphate</keyword>
<protein>
    <recommendedName>
        <fullName evidence="6">Tyrosine aminotransferase</fullName>
        <ecNumber evidence="5">2.6.1.5</ecNumber>
    </recommendedName>
    <alternativeName>
        <fullName evidence="12">L-tyrosine:2-oxoglutarate aminotransferase</fullName>
    </alternativeName>
</protein>
<dbReference type="PANTHER" id="PTHR45744">
    <property type="entry name" value="TYROSINE AMINOTRANSFERASE"/>
    <property type="match status" value="1"/>
</dbReference>
<evidence type="ECO:0000256" key="15">
    <source>
        <dbReference type="PIRSR" id="PIRSR000517-1"/>
    </source>
</evidence>
<dbReference type="Pfam" id="PF00155">
    <property type="entry name" value="Aminotran_1_2"/>
    <property type="match status" value="1"/>
</dbReference>
<evidence type="ECO:0000256" key="7">
    <source>
        <dbReference type="ARBA" id="ARBA00022576"/>
    </source>
</evidence>
<organism evidence="17 18">
    <name type="scientific">Galdieria sulphuraria</name>
    <name type="common">Red alga</name>
    <dbReference type="NCBI Taxonomy" id="130081"/>
    <lineage>
        <taxon>Eukaryota</taxon>
        <taxon>Rhodophyta</taxon>
        <taxon>Bangiophyceae</taxon>
        <taxon>Galdieriales</taxon>
        <taxon>Galdieriaceae</taxon>
        <taxon>Galdieria</taxon>
    </lineage>
</organism>
<evidence type="ECO:0000256" key="8">
    <source>
        <dbReference type="ARBA" id="ARBA00022679"/>
    </source>
</evidence>
<dbReference type="GeneID" id="17085723"/>
<dbReference type="eggNOG" id="KOG0259">
    <property type="taxonomic scope" value="Eukaryota"/>
</dbReference>
<accession>M2XA67</accession>
<dbReference type="InterPro" id="IPR004839">
    <property type="entry name" value="Aminotransferase_I/II_large"/>
</dbReference>
<dbReference type="Gene3D" id="3.90.1150.10">
    <property type="entry name" value="Aspartate Aminotransferase, domain 1"/>
    <property type="match status" value="1"/>
</dbReference>
<dbReference type="InterPro" id="IPR015424">
    <property type="entry name" value="PyrdxlP-dep_Trfase"/>
</dbReference>
<dbReference type="GO" id="GO:0006559">
    <property type="term" value="P:L-phenylalanine catabolic process"/>
    <property type="evidence" value="ECO:0007669"/>
    <property type="project" value="UniProtKB-UniPathway"/>
</dbReference>
<comment type="subunit">
    <text evidence="4">Homodimer.</text>
</comment>
<dbReference type="RefSeq" id="XP_005703287.1">
    <property type="nucleotide sequence ID" value="XM_005703230.1"/>
</dbReference>
<evidence type="ECO:0000256" key="12">
    <source>
        <dbReference type="ARBA" id="ARBA00031696"/>
    </source>
</evidence>
<feature type="modified residue" description="N6-(pyridoxal phosphate)lysine" evidence="15">
    <location>
        <position position="251"/>
    </location>
</feature>
<dbReference type="InterPro" id="IPR005958">
    <property type="entry name" value="TyrNic_aminoTrfase"/>
</dbReference>
<dbReference type="PROSITE" id="PS00105">
    <property type="entry name" value="AA_TRANSFER_CLASS_1"/>
    <property type="match status" value="1"/>
</dbReference>
<comment type="pathway">
    <text evidence="2">Amino-acid degradation; L-phenylalanine degradation; acetoacetate and fumarate from L-phenylalanine: step 2/6.</text>
</comment>
<dbReference type="SUPFAM" id="SSF53383">
    <property type="entry name" value="PLP-dependent transferases"/>
    <property type="match status" value="1"/>
</dbReference>
<evidence type="ECO:0000256" key="10">
    <source>
        <dbReference type="ARBA" id="ARBA00022898"/>
    </source>
</evidence>
<keyword evidence="8 17" id="KW-0808">Transferase</keyword>
<dbReference type="PIRSF" id="PIRSF000517">
    <property type="entry name" value="Tyr_transaminase"/>
    <property type="match status" value="1"/>
</dbReference>
<evidence type="ECO:0000256" key="11">
    <source>
        <dbReference type="ARBA" id="ARBA00023232"/>
    </source>
</evidence>
<dbReference type="CDD" id="cd00609">
    <property type="entry name" value="AAT_like"/>
    <property type="match status" value="1"/>
</dbReference>
<evidence type="ECO:0000256" key="2">
    <source>
        <dbReference type="ARBA" id="ARBA00005203"/>
    </source>
</evidence>
<dbReference type="GO" id="GO:0030170">
    <property type="term" value="F:pyridoxal phosphate binding"/>
    <property type="evidence" value="ECO:0007669"/>
    <property type="project" value="InterPro"/>
</dbReference>
<comment type="cofactor">
    <cofactor evidence="1 14 15">
        <name>pyridoxal 5'-phosphate</name>
        <dbReference type="ChEBI" id="CHEBI:597326"/>
    </cofactor>
</comment>
<dbReference type="KEGG" id="gsl:Gasu_56640"/>
<evidence type="ECO:0000256" key="13">
    <source>
        <dbReference type="ARBA" id="ARBA00047798"/>
    </source>
</evidence>
<keyword evidence="18" id="KW-1185">Reference proteome</keyword>
<keyword evidence="11" id="KW-0585">Phenylalanine catabolism</keyword>
<dbReference type="PANTHER" id="PTHR45744:SF2">
    <property type="entry name" value="TYROSINE AMINOTRANSFERASE"/>
    <property type="match status" value="1"/>
</dbReference>
<evidence type="ECO:0000256" key="4">
    <source>
        <dbReference type="ARBA" id="ARBA00011738"/>
    </source>
</evidence>
<dbReference type="InterPro" id="IPR015422">
    <property type="entry name" value="PyrdxlP-dep_Trfase_small"/>
</dbReference>
<dbReference type="GO" id="GO:0004838">
    <property type="term" value="F:L-tyrosine-2-oxoglutarate transaminase activity"/>
    <property type="evidence" value="ECO:0007669"/>
    <property type="project" value="InterPro"/>
</dbReference>
<evidence type="ECO:0000256" key="14">
    <source>
        <dbReference type="PIRNR" id="PIRNR000517"/>
    </source>
</evidence>
<dbReference type="AlphaFoldDB" id="M2XA67"/>
<proteinExistence type="inferred from homology"/>
<dbReference type="STRING" id="130081.M2XA67"/>
<keyword evidence="7 17" id="KW-0032">Aminotransferase</keyword>
<dbReference type="EC" id="2.6.1.5" evidence="5"/>
<name>M2XA67_GALSU</name>
<dbReference type="NCBIfam" id="TIGR01265">
    <property type="entry name" value="tyr_nico_aTase"/>
    <property type="match status" value="1"/>
</dbReference>
<dbReference type="Proteomes" id="UP000030680">
    <property type="component" value="Unassembled WGS sequence"/>
</dbReference>
<dbReference type="NCBIfam" id="TIGR01264">
    <property type="entry name" value="tyr_amTase_E"/>
    <property type="match status" value="1"/>
</dbReference>
<reference evidence="18" key="1">
    <citation type="journal article" date="2013" name="Science">
        <title>Gene transfer from bacteria and archaea facilitated evolution of an extremophilic eukaryote.</title>
        <authorList>
            <person name="Schonknecht G."/>
            <person name="Chen W.H."/>
            <person name="Ternes C.M."/>
            <person name="Barbier G.G."/>
            <person name="Shrestha R.P."/>
            <person name="Stanke M."/>
            <person name="Brautigam A."/>
            <person name="Baker B.J."/>
            <person name="Banfield J.F."/>
            <person name="Garavito R.M."/>
            <person name="Carr K."/>
            <person name="Wilkerson C."/>
            <person name="Rensing S.A."/>
            <person name="Gagneul D."/>
            <person name="Dickenson N.E."/>
            <person name="Oesterhelt C."/>
            <person name="Lercher M.J."/>
            <person name="Weber A.P."/>
        </authorList>
    </citation>
    <scope>NUCLEOTIDE SEQUENCE [LARGE SCALE GENOMIC DNA]</scope>
    <source>
        <strain evidence="18">074W</strain>
    </source>
</reference>
<dbReference type="OMA" id="GWLRWCF"/>
<dbReference type="OrthoDB" id="7042322at2759"/>
<gene>
    <name evidence="17" type="ORF">Gasu_56640</name>
</gene>
<evidence type="ECO:0000259" key="16">
    <source>
        <dbReference type="Pfam" id="PF00155"/>
    </source>
</evidence>
<feature type="domain" description="Aminotransferase class I/classII large" evidence="16">
    <location>
        <begin position="43"/>
        <end position="395"/>
    </location>
</feature>
<dbReference type="InterPro" id="IPR005957">
    <property type="entry name" value="Tyrosine_aminoTrfase"/>
</dbReference>
<evidence type="ECO:0000313" key="17">
    <source>
        <dbReference type="EMBL" id="EME26767.1"/>
    </source>
</evidence>